<feature type="chain" id="PRO_5047441169" description="Chromo domain-containing protein" evidence="2">
    <location>
        <begin position="22"/>
        <end position="1173"/>
    </location>
</feature>
<sequence>MLVALHVVILCICDFTYRSMGLLASNISVGIGDKLKVYYGPTHESKVTYEAKVLDIEEDGNERVYLVHYTGWNTRYDEWIKRGRIADNLSWTPSRAKRLRHQQAQAQLKLLEKKLLNLVWGSVEDHRCVDARLTYQMLVSRPPRSTTPSSVTSTSSRNKSPGASASTSRTAPSSRVTRNGGDPSQAIGPDFMRRTRRMSGHTDISMASETESEEYESEVEVEIEPTQTRSRTEKRSLLTEKEEVVKDEQPPKDDVKKLDRPFRRKAGKRKEEDEEEDKESPREDDSIELPPEATPPPSEAPQSTEKRRSKRTKKTPGTPTIEKKQEEEPKMDTLVKQEAGTESEEEQPKGRDFDLNQIRSELKGIEKAVKLPLDVVHRPEEKCSQLILDDKTGIIDIHCKLEEKEEVQAKVAEKVEDTSTEDVYEFKEPEPFEFEVRSKRDTLLSEDRSGKLTRRPRIFDDVVEPKIEKSPRKKLIRSAISNKADGKDETTFEGEVKKRFRRSVAKKAETPAVEPKRKEITPAEEVQLSPSKPVQVVEPVTPPQKSRPLSACEEAFDKLCESPSFHVAAKPCEERTPSPATLEPLSLFSEGPDDEGEDDSEDRLVISETDETETETEEPLFTYPQRHHEELFPTLVTSEPAAPTPEQPSVIDRLVVPPKPSPEPPQLLPIGADIFTNFGASPDITGKNEGEGSEESEKISEQSPGVQMSDDMMKLLLKGGDDDEYEEDPINAAIQRVIEQSMTDEESNDMDIFGSKRSVCSIENIQEEAIVTPKQEPRKDVLPKETKRKSGSRSKEFVEDSDSDSDSSDEEERLVIAKVDDEDDNMSCSSSQSSLKLHVSESSDFEMKLRLSDRDEDSKTEGEDSEGKLEKISDSAKETSPCVPEVEKDIEDTAKGDMVVEKETAFSVEEAECTEPAKSESDNTTATTTTTTATTVTTITTQDIELADLPSTSTSTLVAEVTPAARNDPVTLPKPDDTLEEEDIEEAVPVLEPCIDDKPEESHEGEKCEEETESNLRSLLCEETIPGSPAPAGDSLQVIEACHEEAIDSKTTVLEMPFASAPGSNCTPSSSGTTKTSTAPIFASPPVIEPPATTVDLSTPIQVQTMAASTLPSASPPPPPSSQVQVQVQPLPLSLPLPLPAPSLSQVLVLDPACKVQVQVQVCLKGTLMRQPL</sequence>
<feature type="compositionally biased region" description="Basic and acidic residues" evidence="1">
    <location>
        <begin position="321"/>
        <end position="335"/>
    </location>
</feature>
<proteinExistence type="predicted"/>
<feature type="compositionally biased region" description="Basic and acidic residues" evidence="1">
    <location>
        <begin position="506"/>
        <end position="521"/>
    </location>
</feature>
<organism evidence="4 5">
    <name type="scientific">Periplaneta americana</name>
    <name type="common">American cockroach</name>
    <name type="synonym">Blatta americana</name>
    <dbReference type="NCBI Taxonomy" id="6978"/>
    <lineage>
        <taxon>Eukaryota</taxon>
        <taxon>Metazoa</taxon>
        <taxon>Ecdysozoa</taxon>
        <taxon>Arthropoda</taxon>
        <taxon>Hexapoda</taxon>
        <taxon>Insecta</taxon>
        <taxon>Pterygota</taxon>
        <taxon>Neoptera</taxon>
        <taxon>Polyneoptera</taxon>
        <taxon>Dictyoptera</taxon>
        <taxon>Blattodea</taxon>
        <taxon>Blattoidea</taxon>
        <taxon>Blattidae</taxon>
        <taxon>Blattinae</taxon>
        <taxon>Periplaneta</taxon>
    </lineage>
</organism>
<dbReference type="InterPro" id="IPR016197">
    <property type="entry name" value="Chromo-like_dom_sf"/>
</dbReference>
<feature type="compositionally biased region" description="Basic and acidic residues" evidence="1">
    <location>
        <begin position="885"/>
        <end position="904"/>
    </location>
</feature>
<feature type="compositionally biased region" description="Pro residues" evidence="1">
    <location>
        <begin position="657"/>
        <end position="667"/>
    </location>
</feature>
<feature type="compositionally biased region" description="Basic and acidic residues" evidence="1">
    <location>
        <begin position="686"/>
        <end position="700"/>
    </location>
</feature>
<evidence type="ECO:0000259" key="3">
    <source>
        <dbReference type="SMART" id="SM00298"/>
    </source>
</evidence>
<comment type="caution">
    <text evidence="4">The sequence shown here is derived from an EMBL/GenBank/DDBJ whole genome shotgun (WGS) entry which is preliminary data.</text>
</comment>
<feature type="region of interest" description="Disordered" evidence="1">
    <location>
        <begin position="652"/>
        <end position="709"/>
    </location>
</feature>
<feature type="region of interest" description="Disordered" evidence="1">
    <location>
        <begin position="960"/>
        <end position="1015"/>
    </location>
</feature>
<name>A0ABQ8SD06_PERAM</name>
<evidence type="ECO:0000313" key="4">
    <source>
        <dbReference type="EMBL" id="KAJ4431734.1"/>
    </source>
</evidence>
<dbReference type="Gene3D" id="2.30.30.140">
    <property type="match status" value="1"/>
</dbReference>
<feature type="compositionally biased region" description="Basic and acidic residues" evidence="1">
    <location>
        <begin position="775"/>
        <end position="785"/>
    </location>
</feature>
<feature type="compositionally biased region" description="Basic and acidic residues" evidence="1">
    <location>
        <begin position="838"/>
        <end position="877"/>
    </location>
</feature>
<evidence type="ECO:0000256" key="2">
    <source>
        <dbReference type="SAM" id="SignalP"/>
    </source>
</evidence>
<protein>
    <recommendedName>
        <fullName evidence="3">Chromo domain-containing protein</fullName>
    </recommendedName>
</protein>
<feature type="compositionally biased region" description="Basic and acidic residues" evidence="1">
    <location>
        <begin position="230"/>
        <end position="261"/>
    </location>
</feature>
<dbReference type="Proteomes" id="UP001148838">
    <property type="component" value="Unassembled WGS sequence"/>
</dbReference>
<dbReference type="SUPFAM" id="SSF54160">
    <property type="entry name" value="Chromo domain-like"/>
    <property type="match status" value="1"/>
</dbReference>
<feature type="region of interest" description="Disordered" evidence="1">
    <location>
        <begin position="569"/>
        <end position="626"/>
    </location>
</feature>
<evidence type="ECO:0000256" key="1">
    <source>
        <dbReference type="SAM" id="MobiDB-lite"/>
    </source>
</evidence>
<feature type="domain" description="Chromo" evidence="3">
    <location>
        <begin position="48"/>
        <end position="97"/>
    </location>
</feature>
<dbReference type="InterPro" id="IPR000953">
    <property type="entry name" value="Chromo/chromo_shadow_dom"/>
</dbReference>
<dbReference type="InterPro" id="IPR025995">
    <property type="entry name" value="Tudor-knot"/>
</dbReference>
<dbReference type="SMART" id="SM00298">
    <property type="entry name" value="CHROMO"/>
    <property type="match status" value="1"/>
</dbReference>
<accession>A0ABQ8SD06</accession>
<dbReference type="EMBL" id="JAJSOF020000031">
    <property type="protein sequence ID" value="KAJ4431734.1"/>
    <property type="molecule type" value="Genomic_DNA"/>
</dbReference>
<evidence type="ECO:0000313" key="5">
    <source>
        <dbReference type="Proteomes" id="UP001148838"/>
    </source>
</evidence>
<keyword evidence="2" id="KW-0732">Signal</keyword>
<feature type="compositionally biased region" description="Acidic residues" evidence="1">
    <location>
        <begin position="799"/>
        <end position="812"/>
    </location>
</feature>
<reference evidence="4 5" key="1">
    <citation type="journal article" date="2022" name="Allergy">
        <title>Genome assembly and annotation of Periplaneta americana reveal a comprehensive cockroach allergen profile.</title>
        <authorList>
            <person name="Wang L."/>
            <person name="Xiong Q."/>
            <person name="Saelim N."/>
            <person name="Wang L."/>
            <person name="Nong W."/>
            <person name="Wan A.T."/>
            <person name="Shi M."/>
            <person name="Liu X."/>
            <person name="Cao Q."/>
            <person name="Hui J.H.L."/>
            <person name="Sookrung N."/>
            <person name="Leung T.F."/>
            <person name="Tungtrongchitr A."/>
            <person name="Tsui S.K.W."/>
        </authorList>
    </citation>
    <scope>NUCLEOTIDE SEQUENCE [LARGE SCALE GENOMIC DNA]</scope>
    <source>
        <strain evidence="4">PWHHKU_190912</strain>
    </source>
</reference>
<feature type="compositionally biased region" description="Low complexity" evidence="1">
    <location>
        <begin position="140"/>
        <end position="178"/>
    </location>
</feature>
<feature type="region of interest" description="Disordered" evidence="1">
    <location>
        <begin position="140"/>
        <end position="354"/>
    </location>
</feature>
<feature type="compositionally biased region" description="Basic and acidic residues" evidence="1">
    <location>
        <begin position="995"/>
        <end position="1006"/>
    </location>
</feature>
<feature type="region of interest" description="Disordered" evidence="1">
    <location>
        <begin position="501"/>
        <end position="549"/>
    </location>
</feature>
<dbReference type="Pfam" id="PF11717">
    <property type="entry name" value="Tudor-knot"/>
    <property type="match status" value="1"/>
</dbReference>
<gene>
    <name evidence="4" type="ORF">ANN_20336</name>
</gene>
<feature type="compositionally biased region" description="Acidic residues" evidence="1">
    <location>
        <begin position="608"/>
        <end position="618"/>
    </location>
</feature>
<feature type="compositionally biased region" description="Acidic residues" evidence="1">
    <location>
        <begin position="210"/>
        <end position="223"/>
    </location>
</feature>
<feature type="compositionally biased region" description="Acidic residues" evidence="1">
    <location>
        <begin position="591"/>
        <end position="601"/>
    </location>
</feature>
<feature type="compositionally biased region" description="Low complexity" evidence="1">
    <location>
        <begin position="827"/>
        <end position="837"/>
    </location>
</feature>
<feature type="region of interest" description="Disordered" evidence="1">
    <location>
        <begin position="768"/>
        <end position="930"/>
    </location>
</feature>
<feature type="signal peptide" evidence="2">
    <location>
        <begin position="1"/>
        <end position="21"/>
    </location>
</feature>
<keyword evidence="5" id="KW-1185">Reference proteome</keyword>